<organism evidence="5 7">
    <name type="scientific">Micromonospora globbae</name>
    <dbReference type="NCBI Taxonomy" id="1894969"/>
    <lineage>
        <taxon>Bacteria</taxon>
        <taxon>Bacillati</taxon>
        <taxon>Actinomycetota</taxon>
        <taxon>Actinomycetes</taxon>
        <taxon>Micromonosporales</taxon>
        <taxon>Micromonosporaceae</taxon>
        <taxon>Micromonospora</taxon>
    </lineage>
</organism>
<dbReference type="PROSITE" id="PS51459">
    <property type="entry name" value="FIDO"/>
    <property type="match status" value="1"/>
</dbReference>
<dbReference type="InterPro" id="IPR003812">
    <property type="entry name" value="Fido"/>
</dbReference>
<dbReference type="GO" id="GO:0005524">
    <property type="term" value="F:ATP binding"/>
    <property type="evidence" value="ECO:0007669"/>
    <property type="project" value="UniProtKB-KW"/>
</dbReference>
<keyword evidence="2" id="KW-0067">ATP-binding</keyword>
<keyword evidence="2" id="KW-0547">Nucleotide-binding</keyword>
<dbReference type="OrthoDB" id="9813719at2"/>
<evidence type="ECO:0000259" key="4">
    <source>
        <dbReference type="PROSITE" id="PS51459"/>
    </source>
</evidence>
<dbReference type="PANTHER" id="PTHR13504:SF38">
    <property type="entry name" value="FIDO DOMAIN-CONTAINING PROTEIN"/>
    <property type="match status" value="1"/>
</dbReference>
<dbReference type="AlphaFoldDB" id="A0A420ESW4"/>
<evidence type="ECO:0000256" key="1">
    <source>
        <dbReference type="PIRSR" id="PIRSR640198-1"/>
    </source>
</evidence>
<dbReference type="Proteomes" id="UP000285744">
    <property type="component" value="Unassembled WGS sequence"/>
</dbReference>
<dbReference type="Pfam" id="PF02661">
    <property type="entry name" value="Fic"/>
    <property type="match status" value="1"/>
</dbReference>
<dbReference type="InterPro" id="IPR036388">
    <property type="entry name" value="WH-like_DNA-bd_sf"/>
</dbReference>
<evidence type="ECO:0000256" key="3">
    <source>
        <dbReference type="SAM" id="MobiDB-lite"/>
    </source>
</evidence>
<evidence type="ECO:0000313" key="5">
    <source>
        <dbReference type="EMBL" id="RKF23740.1"/>
    </source>
</evidence>
<evidence type="ECO:0000313" key="6">
    <source>
        <dbReference type="EMBL" id="WUP47659.1"/>
    </source>
</evidence>
<dbReference type="InterPro" id="IPR040198">
    <property type="entry name" value="Fido_containing"/>
</dbReference>
<dbReference type="Gene3D" id="1.10.3290.10">
    <property type="entry name" value="Fido-like domain"/>
    <property type="match status" value="1"/>
</dbReference>
<dbReference type="InterPro" id="IPR036597">
    <property type="entry name" value="Fido-like_dom_sf"/>
</dbReference>
<evidence type="ECO:0000256" key="2">
    <source>
        <dbReference type="PIRSR" id="PIRSR640198-2"/>
    </source>
</evidence>
<protein>
    <submittedName>
        <fullName evidence="5">Fic family protein</fullName>
    </submittedName>
</protein>
<feature type="domain" description="Fido" evidence="4">
    <location>
        <begin position="107"/>
        <end position="259"/>
    </location>
</feature>
<proteinExistence type="predicted"/>
<keyword evidence="8" id="KW-1185">Reference proteome</keyword>
<dbReference type="RefSeq" id="WP_120331897.1">
    <property type="nucleotide sequence ID" value="NZ_CP108084.1"/>
</dbReference>
<feature type="binding site" evidence="2">
    <location>
        <begin position="194"/>
        <end position="201"/>
    </location>
    <ligand>
        <name>ATP</name>
        <dbReference type="ChEBI" id="CHEBI:30616"/>
    </ligand>
</feature>
<dbReference type="SUPFAM" id="SSF140931">
    <property type="entry name" value="Fic-like"/>
    <property type="match status" value="1"/>
</dbReference>
<dbReference type="PANTHER" id="PTHR13504">
    <property type="entry name" value="FIDO DOMAIN-CONTAINING PROTEIN DDB_G0283145"/>
    <property type="match status" value="1"/>
</dbReference>
<gene>
    <name evidence="5" type="ORF">D7I43_29705</name>
    <name evidence="6" type="ORF">OG994_18705</name>
</gene>
<dbReference type="EMBL" id="RAQQ01000034">
    <property type="protein sequence ID" value="RKF23740.1"/>
    <property type="molecule type" value="Genomic_DNA"/>
</dbReference>
<name>A0A420ESW4_9ACTN</name>
<dbReference type="EMBL" id="CP108084">
    <property type="protein sequence ID" value="WUP47659.1"/>
    <property type="molecule type" value="Genomic_DNA"/>
</dbReference>
<feature type="region of interest" description="Disordered" evidence="3">
    <location>
        <begin position="404"/>
        <end position="425"/>
    </location>
</feature>
<reference evidence="6" key="2">
    <citation type="submission" date="2022-10" db="EMBL/GenBank/DDBJ databases">
        <title>The complete genomes of actinobacterial strains from the NBC collection.</title>
        <authorList>
            <person name="Joergensen T.S."/>
            <person name="Alvarez Arevalo M."/>
            <person name="Sterndorff E.B."/>
            <person name="Faurdal D."/>
            <person name="Vuksanovic O."/>
            <person name="Mourched A.-S."/>
            <person name="Charusanti P."/>
            <person name="Shaw S."/>
            <person name="Blin K."/>
            <person name="Weber T."/>
        </authorList>
    </citation>
    <scope>NUCLEOTIDE SEQUENCE</scope>
    <source>
        <strain evidence="6">NBC_00256</strain>
    </source>
</reference>
<feature type="active site" evidence="1">
    <location>
        <position position="190"/>
    </location>
</feature>
<evidence type="ECO:0000313" key="8">
    <source>
        <dbReference type="Proteomes" id="UP001432190"/>
    </source>
</evidence>
<reference evidence="5 7" key="1">
    <citation type="journal article" date="2018" name="Int. J. Syst. Evol. Microbiol.">
        <title>Micromonospora globbae sp. nov., an endophytic actinomycete isolated from roots of Globba winitii C. H. Wright.</title>
        <authorList>
            <person name="Kuncharoen N."/>
            <person name="Pittayakhajonwut P."/>
            <person name="Tanasupawat S."/>
        </authorList>
    </citation>
    <scope>NUCLEOTIDE SEQUENCE [LARGE SCALE GENOMIC DNA]</scope>
    <source>
        <strain evidence="5 7">WPS1-2</strain>
    </source>
</reference>
<dbReference type="Proteomes" id="UP001432190">
    <property type="component" value="Chromosome"/>
</dbReference>
<sequence>MGIYIAPELTSHDRSVLAEIYQMRNSLVDVLRTPRRWTGGLRKTMLARAILGSNSIEGYVVAEDDAAAALDDEEPLSADERTFAEIRGYRQALGYVLQSAGDPYFRFDTSIIRGMHYMMLSHDLSKSPGQYRTGPIYVHDERTDRRVYEGADADDVPDLMEELAAHLRSDEPIDPVVKGAMAHLNLVMIHPFRDGNGRMARALQTLVLSRDAIVEPAFSSIEEWLGSNTEDYYRVLAITGRGRWNPEGSAHLWVSFNLRAHHMQAQTVARRFQEASAIWSELDALVADEKLPERVTGLLYEAVLGYRVRRPLYIKLAEVEERTATRDLARLTEQGLLEARGERRGRHYVAGPALNDVRRRTRERRRPIEDPYPGMPVALATEAAALAEMPPVDGRWRSAVEEVMNHRRPPAEPDLPTSGSSLGQI</sequence>
<dbReference type="Gene3D" id="1.10.10.10">
    <property type="entry name" value="Winged helix-like DNA-binding domain superfamily/Winged helix DNA-binding domain"/>
    <property type="match status" value="1"/>
</dbReference>
<evidence type="ECO:0000313" key="7">
    <source>
        <dbReference type="Proteomes" id="UP000285744"/>
    </source>
</evidence>
<accession>A0A420ESW4</accession>